<organism evidence="3 4">
    <name type="scientific">Butyrivibrio proteoclasticus</name>
    <dbReference type="NCBI Taxonomy" id="43305"/>
    <lineage>
        <taxon>Bacteria</taxon>
        <taxon>Bacillati</taxon>
        <taxon>Bacillota</taxon>
        <taxon>Clostridia</taxon>
        <taxon>Lachnospirales</taxon>
        <taxon>Lachnospiraceae</taxon>
        <taxon>Butyrivibrio</taxon>
    </lineage>
</organism>
<keyword evidence="3" id="KW-0808">Transferase</keyword>
<dbReference type="PANTHER" id="PTHR22916:SF3">
    <property type="entry name" value="UDP-GLCNAC:BETAGAL BETA-1,3-N-ACETYLGLUCOSAMINYLTRANSFERASE-LIKE PROTEIN 1"/>
    <property type="match status" value="1"/>
</dbReference>
<name>A0A1I5TAY9_9FIRM</name>
<dbReference type="EMBL" id="FOXO01000008">
    <property type="protein sequence ID" value="SFP80190.1"/>
    <property type="molecule type" value="Genomic_DNA"/>
</dbReference>
<dbReference type="InterPro" id="IPR029044">
    <property type="entry name" value="Nucleotide-diphossugar_trans"/>
</dbReference>
<gene>
    <name evidence="3" type="ORF">SAMN04487928_108107</name>
</gene>
<dbReference type="Gene3D" id="3.90.550.10">
    <property type="entry name" value="Spore Coat Polysaccharide Biosynthesis Protein SpsA, Chain A"/>
    <property type="match status" value="1"/>
</dbReference>
<evidence type="ECO:0000256" key="1">
    <source>
        <dbReference type="SAM" id="Phobius"/>
    </source>
</evidence>
<protein>
    <submittedName>
        <fullName evidence="3">Glycosyltransferase involved in cell wall bisynthesis</fullName>
    </submittedName>
</protein>
<evidence type="ECO:0000259" key="2">
    <source>
        <dbReference type="Pfam" id="PF00535"/>
    </source>
</evidence>
<feature type="transmembrane region" description="Helical" evidence="1">
    <location>
        <begin position="265"/>
        <end position="281"/>
    </location>
</feature>
<feature type="domain" description="Glycosyltransferase 2-like" evidence="2">
    <location>
        <begin position="32"/>
        <end position="153"/>
    </location>
</feature>
<keyword evidence="1" id="KW-0812">Transmembrane</keyword>
<dbReference type="GO" id="GO:0016758">
    <property type="term" value="F:hexosyltransferase activity"/>
    <property type="evidence" value="ECO:0007669"/>
    <property type="project" value="UniProtKB-ARBA"/>
</dbReference>
<dbReference type="OrthoDB" id="1640114at2"/>
<dbReference type="SUPFAM" id="SSF53448">
    <property type="entry name" value="Nucleotide-diphospho-sugar transferases"/>
    <property type="match status" value="1"/>
</dbReference>
<dbReference type="PANTHER" id="PTHR22916">
    <property type="entry name" value="GLYCOSYLTRANSFERASE"/>
    <property type="match status" value="1"/>
</dbReference>
<sequence length="364" mass="42109">MEKKPVISAVHDYYNCDEQQCKGESAKKVMVSVVVAIYNMENYLEHCIESVLQQTYTNYEVLLVNDGSTDSSEAIIDKYRKKYPTKLKKICKQNGGLSSARNAALKQVEGKYLTFLDADDYYSNDYLERLVNEAEQKNLDVLCSGQYKVTKTGKIVNTIKFKVINGKCSRLRLNISGKLYKTDYILQKGIFFPEGKTYEDNSFNLQAIFLTDRVGFLEYEGYFQLVHEGSITSKRIDPDSLPFDEWNDVAKRIAQARVIGVDTDLFFFTFISFLTYFLLVRNRKREYLDNKENNCNFEALDKITSNIESIVNANCHGYLRNKYIGLFSHKEIPIWQKIGTVVFYLFCTGKCLNQLVKLTYIILR</sequence>
<keyword evidence="1" id="KW-0472">Membrane</keyword>
<keyword evidence="1" id="KW-1133">Transmembrane helix</keyword>
<reference evidence="4" key="1">
    <citation type="submission" date="2016-10" db="EMBL/GenBank/DDBJ databases">
        <authorList>
            <person name="Varghese N."/>
            <person name="Submissions S."/>
        </authorList>
    </citation>
    <scope>NUCLEOTIDE SEQUENCE [LARGE SCALE GENOMIC DNA]</scope>
    <source>
        <strain evidence="4">P18</strain>
    </source>
</reference>
<dbReference type="Proteomes" id="UP000182624">
    <property type="component" value="Unassembled WGS sequence"/>
</dbReference>
<accession>A0A1I5TAY9</accession>
<evidence type="ECO:0000313" key="3">
    <source>
        <dbReference type="EMBL" id="SFP80190.1"/>
    </source>
</evidence>
<evidence type="ECO:0000313" key="4">
    <source>
        <dbReference type="Proteomes" id="UP000182624"/>
    </source>
</evidence>
<keyword evidence="4" id="KW-1185">Reference proteome</keyword>
<dbReference type="RefSeq" id="WP_074886378.1">
    <property type="nucleotide sequence ID" value="NZ_FOXO01000008.1"/>
</dbReference>
<dbReference type="InterPro" id="IPR001173">
    <property type="entry name" value="Glyco_trans_2-like"/>
</dbReference>
<dbReference type="AlphaFoldDB" id="A0A1I5TAY9"/>
<dbReference type="Pfam" id="PF00535">
    <property type="entry name" value="Glycos_transf_2"/>
    <property type="match status" value="1"/>
</dbReference>
<proteinExistence type="predicted"/>
<dbReference type="CDD" id="cd00761">
    <property type="entry name" value="Glyco_tranf_GTA_type"/>
    <property type="match status" value="1"/>
</dbReference>